<dbReference type="Pfam" id="PF00392">
    <property type="entry name" value="GntR"/>
    <property type="match status" value="1"/>
</dbReference>
<evidence type="ECO:0000256" key="2">
    <source>
        <dbReference type="ARBA" id="ARBA00023125"/>
    </source>
</evidence>
<dbReference type="SMART" id="SM00345">
    <property type="entry name" value="HTH_GNTR"/>
    <property type="match status" value="1"/>
</dbReference>
<proteinExistence type="predicted"/>
<dbReference type="InterPro" id="IPR011711">
    <property type="entry name" value="GntR_C"/>
</dbReference>
<dbReference type="Proteomes" id="UP000600101">
    <property type="component" value="Unassembled WGS sequence"/>
</dbReference>
<dbReference type="GO" id="GO:0003700">
    <property type="term" value="F:DNA-binding transcription factor activity"/>
    <property type="evidence" value="ECO:0007669"/>
    <property type="project" value="InterPro"/>
</dbReference>
<dbReference type="InterPro" id="IPR036390">
    <property type="entry name" value="WH_DNA-bd_sf"/>
</dbReference>
<keyword evidence="6" id="KW-1185">Reference proteome</keyword>
<protein>
    <submittedName>
        <fullName evidence="5">GntR family transcriptional regulator</fullName>
    </submittedName>
</protein>
<dbReference type="PANTHER" id="PTHR43537">
    <property type="entry name" value="TRANSCRIPTIONAL REGULATOR, GNTR FAMILY"/>
    <property type="match status" value="1"/>
</dbReference>
<dbReference type="SUPFAM" id="SSF48008">
    <property type="entry name" value="GntR ligand-binding domain-like"/>
    <property type="match status" value="1"/>
</dbReference>
<dbReference type="RefSeq" id="WP_186770882.1">
    <property type="nucleotide sequence ID" value="NZ_JACOMF010000012.1"/>
</dbReference>
<dbReference type="InterPro" id="IPR000524">
    <property type="entry name" value="Tscrpt_reg_HTH_GntR"/>
</dbReference>
<evidence type="ECO:0000313" key="6">
    <source>
        <dbReference type="Proteomes" id="UP000600101"/>
    </source>
</evidence>
<keyword evidence="2" id="KW-0238">DNA-binding</keyword>
<evidence type="ECO:0000259" key="4">
    <source>
        <dbReference type="PROSITE" id="PS50949"/>
    </source>
</evidence>
<feature type="domain" description="HTH gntR-type" evidence="4">
    <location>
        <begin position="12"/>
        <end position="79"/>
    </location>
</feature>
<organism evidence="5 6">
    <name type="scientific">Siccirubricoccus deserti</name>
    <dbReference type="NCBI Taxonomy" id="2013562"/>
    <lineage>
        <taxon>Bacteria</taxon>
        <taxon>Pseudomonadati</taxon>
        <taxon>Pseudomonadota</taxon>
        <taxon>Alphaproteobacteria</taxon>
        <taxon>Acetobacterales</taxon>
        <taxon>Roseomonadaceae</taxon>
        <taxon>Siccirubricoccus</taxon>
    </lineage>
</organism>
<gene>
    <name evidence="5" type="ORF">H7965_12325</name>
</gene>
<evidence type="ECO:0000256" key="1">
    <source>
        <dbReference type="ARBA" id="ARBA00023015"/>
    </source>
</evidence>
<dbReference type="InterPro" id="IPR008920">
    <property type="entry name" value="TF_FadR/GntR_C"/>
</dbReference>
<keyword evidence="1" id="KW-0805">Transcription regulation</keyword>
<keyword evidence="3" id="KW-0804">Transcription</keyword>
<dbReference type="EMBL" id="JACOMF010000012">
    <property type="protein sequence ID" value="MBC4016110.1"/>
    <property type="molecule type" value="Genomic_DNA"/>
</dbReference>
<dbReference type="PROSITE" id="PS50949">
    <property type="entry name" value="HTH_GNTR"/>
    <property type="match status" value="1"/>
</dbReference>
<sequence>MHPPAADELIGRTLASDVLHRLRADIVEVRLPPGQRLRFETLRTAYGVSFSTLREALAHLVQEGLVAAEGQRGFRVAGISCGEYEDLIRARILIEREVLRLAVQHADPAWDDRLTARFDTIGDSGDIRCMPGSEWLARHRGFIDTLVAPCGSPTLLTMRAVLARRALRYGFWAGEMHPGLAPHRPLLEAALARDAAALMDERTAQIRRIGEDILRHLGDHLIAG</sequence>
<dbReference type="CDD" id="cd07377">
    <property type="entry name" value="WHTH_GntR"/>
    <property type="match status" value="1"/>
</dbReference>
<dbReference type="PANTHER" id="PTHR43537:SF20">
    <property type="entry name" value="HTH-TYPE TRANSCRIPTIONAL REPRESSOR GLAR"/>
    <property type="match status" value="1"/>
</dbReference>
<dbReference type="SUPFAM" id="SSF46785">
    <property type="entry name" value="Winged helix' DNA-binding domain"/>
    <property type="match status" value="1"/>
</dbReference>
<name>A0A9X0QYT1_9PROT</name>
<accession>A0A9X0QYT1</accession>
<evidence type="ECO:0000313" key="5">
    <source>
        <dbReference type="EMBL" id="MBC4016110.1"/>
    </source>
</evidence>
<dbReference type="SMART" id="SM00895">
    <property type="entry name" value="FCD"/>
    <property type="match status" value="1"/>
</dbReference>
<comment type="caution">
    <text evidence="5">The sequence shown here is derived from an EMBL/GenBank/DDBJ whole genome shotgun (WGS) entry which is preliminary data.</text>
</comment>
<dbReference type="Gene3D" id="1.20.120.530">
    <property type="entry name" value="GntR ligand-binding domain-like"/>
    <property type="match status" value="1"/>
</dbReference>
<dbReference type="InterPro" id="IPR036388">
    <property type="entry name" value="WH-like_DNA-bd_sf"/>
</dbReference>
<dbReference type="Pfam" id="PF07729">
    <property type="entry name" value="FCD"/>
    <property type="match status" value="1"/>
</dbReference>
<dbReference type="Gene3D" id="1.10.10.10">
    <property type="entry name" value="Winged helix-like DNA-binding domain superfamily/Winged helix DNA-binding domain"/>
    <property type="match status" value="1"/>
</dbReference>
<dbReference type="GO" id="GO:0003677">
    <property type="term" value="F:DNA binding"/>
    <property type="evidence" value="ECO:0007669"/>
    <property type="project" value="UniProtKB-KW"/>
</dbReference>
<evidence type="ECO:0000256" key="3">
    <source>
        <dbReference type="ARBA" id="ARBA00023163"/>
    </source>
</evidence>
<dbReference type="AlphaFoldDB" id="A0A9X0QYT1"/>
<reference evidence="5" key="1">
    <citation type="submission" date="2020-08" db="EMBL/GenBank/DDBJ databases">
        <authorList>
            <person name="Hu Y."/>
            <person name="Nguyen S.V."/>
            <person name="Li F."/>
            <person name="Fanning S."/>
        </authorList>
    </citation>
    <scope>NUCLEOTIDE SEQUENCE</scope>
    <source>
        <strain evidence="5">SYSU D8009</strain>
    </source>
</reference>